<keyword evidence="1" id="KW-0812">Transmembrane</keyword>
<dbReference type="Proteomes" id="UP000009319">
    <property type="component" value="Unassembled WGS sequence"/>
</dbReference>
<gene>
    <name evidence="2" type="ORF">BN77_4195</name>
</gene>
<evidence type="ECO:0000313" key="3">
    <source>
        <dbReference type="Proteomes" id="UP000009319"/>
    </source>
</evidence>
<keyword evidence="3" id="KW-1185">Reference proteome</keyword>
<organism evidence="2 3">
    <name type="scientific">Rhizobium mesoamericanum STM3625</name>
    <dbReference type="NCBI Taxonomy" id="1211777"/>
    <lineage>
        <taxon>Bacteria</taxon>
        <taxon>Pseudomonadati</taxon>
        <taxon>Pseudomonadota</taxon>
        <taxon>Alphaproteobacteria</taxon>
        <taxon>Hyphomicrobiales</taxon>
        <taxon>Rhizobiaceae</taxon>
        <taxon>Rhizobium/Agrobacterium group</taxon>
        <taxon>Rhizobium</taxon>
    </lineage>
</organism>
<protein>
    <submittedName>
        <fullName evidence="2">Uncharacterized protein</fullName>
    </submittedName>
</protein>
<reference evidence="2 3" key="1">
    <citation type="journal article" date="2013" name="Genome Announc.">
        <title>Draft Genome Sequence of Rhizobium mesoamericanum STM3625, a Nitrogen-Fixing Symbiont of Mimosa pudica Isolated in French Guiana (South America).</title>
        <authorList>
            <person name="Moulin L."/>
            <person name="Mornico D."/>
            <person name="Melkonian R."/>
            <person name="Klonowska A."/>
        </authorList>
    </citation>
    <scope>NUCLEOTIDE SEQUENCE [LARGE SCALE GENOMIC DNA]</scope>
    <source>
        <strain evidence="2 3">STM3625</strain>
    </source>
</reference>
<proteinExistence type="predicted"/>
<dbReference type="AlphaFoldDB" id="K0Q3B6"/>
<accession>K0Q3B6</accession>
<dbReference type="EMBL" id="CANI01000028">
    <property type="protein sequence ID" value="CCM77144.1"/>
    <property type="molecule type" value="Genomic_DNA"/>
</dbReference>
<dbReference type="HOGENOM" id="CLU_2938588_0_0_5"/>
<feature type="transmembrane region" description="Helical" evidence="1">
    <location>
        <begin position="6"/>
        <end position="29"/>
    </location>
</feature>
<sequence>MVGWAFASEAITVIQAIGATLVIAGIFFASRDRSSMATALASSGVNPLFSLSQPLSLANL</sequence>
<comment type="caution">
    <text evidence="2">The sequence shown here is derived from an EMBL/GenBank/DDBJ whole genome shotgun (WGS) entry which is preliminary data.</text>
</comment>
<keyword evidence="1" id="KW-1133">Transmembrane helix</keyword>
<evidence type="ECO:0000256" key="1">
    <source>
        <dbReference type="SAM" id="Phobius"/>
    </source>
</evidence>
<keyword evidence="1" id="KW-0472">Membrane</keyword>
<name>K0Q3B6_9HYPH</name>
<evidence type="ECO:0000313" key="2">
    <source>
        <dbReference type="EMBL" id="CCM77144.1"/>
    </source>
</evidence>